<comment type="caution">
    <text evidence="2">The sequence shown here is derived from an EMBL/GenBank/DDBJ whole genome shotgun (WGS) entry which is preliminary data.</text>
</comment>
<dbReference type="InterPro" id="IPR036388">
    <property type="entry name" value="WH-like_DNA-bd_sf"/>
</dbReference>
<dbReference type="InterPro" id="IPR036390">
    <property type="entry name" value="WH_DNA-bd_sf"/>
</dbReference>
<accession>A0ABV6JAI5</accession>
<gene>
    <name evidence="2" type="ORF">ACFFJ8_16045</name>
</gene>
<dbReference type="InterPro" id="IPR052509">
    <property type="entry name" value="Metal_resp_DNA-bind_regulator"/>
</dbReference>
<dbReference type="PANTHER" id="PTHR33169">
    <property type="entry name" value="PADR-FAMILY TRANSCRIPTIONAL REGULATOR"/>
    <property type="match status" value="1"/>
</dbReference>
<dbReference type="Proteomes" id="UP001589818">
    <property type="component" value="Unassembled WGS sequence"/>
</dbReference>
<evidence type="ECO:0000313" key="3">
    <source>
        <dbReference type="Proteomes" id="UP001589818"/>
    </source>
</evidence>
<organism evidence="2 3">
    <name type="scientific">Paenibacillus mendelii</name>
    <dbReference type="NCBI Taxonomy" id="206163"/>
    <lineage>
        <taxon>Bacteria</taxon>
        <taxon>Bacillati</taxon>
        <taxon>Bacillota</taxon>
        <taxon>Bacilli</taxon>
        <taxon>Bacillales</taxon>
        <taxon>Paenibacillaceae</taxon>
        <taxon>Paenibacillus</taxon>
    </lineage>
</organism>
<dbReference type="SUPFAM" id="SSF46785">
    <property type="entry name" value="Winged helix' DNA-binding domain"/>
    <property type="match status" value="1"/>
</dbReference>
<feature type="domain" description="Transcription regulator PadR N-terminal" evidence="1">
    <location>
        <begin position="23"/>
        <end position="91"/>
    </location>
</feature>
<reference evidence="2 3" key="1">
    <citation type="submission" date="2024-09" db="EMBL/GenBank/DDBJ databases">
        <authorList>
            <person name="Sun Q."/>
            <person name="Mori K."/>
        </authorList>
    </citation>
    <scope>NUCLEOTIDE SEQUENCE [LARGE SCALE GENOMIC DNA]</scope>
    <source>
        <strain evidence="2 3">CCM 4839</strain>
    </source>
</reference>
<dbReference type="InterPro" id="IPR005149">
    <property type="entry name" value="Tscrpt_reg_PadR_N"/>
</dbReference>
<evidence type="ECO:0000259" key="1">
    <source>
        <dbReference type="Pfam" id="PF03551"/>
    </source>
</evidence>
<dbReference type="EMBL" id="JBHLVF010000023">
    <property type="protein sequence ID" value="MFC0392884.1"/>
    <property type="molecule type" value="Genomic_DNA"/>
</dbReference>
<dbReference type="RefSeq" id="WP_204818697.1">
    <property type="nucleotide sequence ID" value="NZ_JANHOF010000005.1"/>
</dbReference>
<sequence>MADVNETINGLLSELRRGTIVIGVLSQLSEPQYGYSLVPVLGEKGLAVDAGTLYPLLRRLEKQELLESKWDTNEARPRKYYLLSPFGREVYEGLCLEWRKLIISMEAIMDEDKGGEPDGSD</sequence>
<dbReference type="PANTHER" id="PTHR33169:SF14">
    <property type="entry name" value="TRANSCRIPTIONAL REGULATOR RV3488"/>
    <property type="match status" value="1"/>
</dbReference>
<evidence type="ECO:0000313" key="2">
    <source>
        <dbReference type="EMBL" id="MFC0392884.1"/>
    </source>
</evidence>
<dbReference type="Pfam" id="PF03551">
    <property type="entry name" value="PadR"/>
    <property type="match status" value="1"/>
</dbReference>
<dbReference type="Gene3D" id="1.10.10.10">
    <property type="entry name" value="Winged helix-like DNA-binding domain superfamily/Winged helix DNA-binding domain"/>
    <property type="match status" value="1"/>
</dbReference>
<proteinExistence type="predicted"/>
<keyword evidence="3" id="KW-1185">Reference proteome</keyword>
<protein>
    <submittedName>
        <fullName evidence="2">PadR family transcriptional regulator</fullName>
    </submittedName>
</protein>
<name>A0ABV6JAI5_9BACL</name>